<accession>A0AAV7RBB0</accession>
<evidence type="ECO:0000313" key="3">
    <source>
        <dbReference type="Proteomes" id="UP001066276"/>
    </source>
</evidence>
<feature type="compositionally biased region" description="Basic and acidic residues" evidence="1">
    <location>
        <begin position="32"/>
        <end position="61"/>
    </location>
</feature>
<evidence type="ECO:0000256" key="1">
    <source>
        <dbReference type="SAM" id="MobiDB-lite"/>
    </source>
</evidence>
<feature type="region of interest" description="Disordered" evidence="1">
    <location>
        <begin position="1"/>
        <end position="92"/>
    </location>
</feature>
<organism evidence="2 3">
    <name type="scientific">Pleurodeles waltl</name>
    <name type="common">Iberian ribbed newt</name>
    <dbReference type="NCBI Taxonomy" id="8319"/>
    <lineage>
        <taxon>Eukaryota</taxon>
        <taxon>Metazoa</taxon>
        <taxon>Chordata</taxon>
        <taxon>Craniata</taxon>
        <taxon>Vertebrata</taxon>
        <taxon>Euteleostomi</taxon>
        <taxon>Amphibia</taxon>
        <taxon>Batrachia</taxon>
        <taxon>Caudata</taxon>
        <taxon>Salamandroidea</taxon>
        <taxon>Salamandridae</taxon>
        <taxon>Pleurodelinae</taxon>
        <taxon>Pleurodeles</taxon>
    </lineage>
</organism>
<gene>
    <name evidence="2" type="ORF">NDU88_002203</name>
</gene>
<comment type="caution">
    <text evidence="2">The sequence shown here is derived from an EMBL/GenBank/DDBJ whole genome shotgun (WGS) entry which is preliminary data.</text>
</comment>
<dbReference type="AlphaFoldDB" id="A0AAV7RBB0"/>
<sequence length="146" mass="17028">MPIRVPPQMPLKEKLFFGQNRKMTRVNDQAEEDAKKMETGKLEKREETSRLQTSQKERQSPDCRITPKSTSYPRRTGRPHSTDKRGQRRESQLKCYRCGQDFQHTDLWRWVSSASTAEKKTTLKRCTRPNKRAYSGTPGSPGRVIM</sequence>
<evidence type="ECO:0000313" key="2">
    <source>
        <dbReference type="EMBL" id="KAJ1149393.1"/>
    </source>
</evidence>
<feature type="compositionally biased region" description="Basic and acidic residues" evidence="1">
    <location>
        <begin position="80"/>
        <end position="92"/>
    </location>
</feature>
<protein>
    <submittedName>
        <fullName evidence="2">Uncharacterized protein</fullName>
    </submittedName>
</protein>
<proteinExistence type="predicted"/>
<dbReference type="EMBL" id="JANPWB010000009">
    <property type="protein sequence ID" value="KAJ1149393.1"/>
    <property type="molecule type" value="Genomic_DNA"/>
</dbReference>
<reference evidence="2" key="1">
    <citation type="journal article" date="2022" name="bioRxiv">
        <title>Sequencing and chromosome-scale assembly of the giantPleurodeles waltlgenome.</title>
        <authorList>
            <person name="Brown T."/>
            <person name="Elewa A."/>
            <person name="Iarovenko S."/>
            <person name="Subramanian E."/>
            <person name="Araus A.J."/>
            <person name="Petzold A."/>
            <person name="Susuki M."/>
            <person name="Suzuki K.-i.T."/>
            <person name="Hayashi T."/>
            <person name="Toyoda A."/>
            <person name="Oliveira C."/>
            <person name="Osipova E."/>
            <person name="Leigh N.D."/>
            <person name="Simon A."/>
            <person name="Yun M.H."/>
        </authorList>
    </citation>
    <scope>NUCLEOTIDE SEQUENCE</scope>
    <source>
        <strain evidence="2">20211129_DDA</strain>
        <tissue evidence="2">Liver</tissue>
    </source>
</reference>
<keyword evidence="3" id="KW-1185">Reference proteome</keyword>
<dbReference type="Proteomes" id="UP001066276">
    <property type="component" value="Chromosome 5"/>
</dbReference>
<name>A0AAV7RBB0_PLEWA</name>